<feature type="region of interest" description="Disordered" evidence="1">
    <location>
        <begin position="256"/>
        <end position="531"/>
    </location>
</feature>
<feature type="compositionally biased region" description="Low complexity" evidence="1">
    <location>
        <begin position="293"/>
        <end position="305"/>
    </location>
</feature>
<reference evidence="2" key="1">
    <citation type="submission" date="2019-01" db="EMBL/GenBank/DDBJ databases">
        <title>Draft genome sequences of three monokaryotic isolates of the white-rot basidiomycete fungus Dichomitus squalens.</title>
        <authorList>
            <consortium name="DOE Joint Genome Institute"/>
            <person name="Lopez S.C."/>
            <person name="Andreopoulos B."/>
            <person name="Pangilinan J."/>
            <person name="Lipzen A."/>
            <person name="Riley R."/>
            <person name="Ahrendt S."/>
            <person name="Ng V."/>
            <person name="Barry K."/>
            <person name="Daum C."/>
            <person name="Grigoriev I.V."/>
            <person name="Hilden K.S."/>
            <person name="Makela M.R."/>
            <person name="de Vries R.P."/>
        </authorList>
    </citation>
    <scope>NUCLEOTIDE SEQUENCE [LARGE SCALE GENOMIC DNA]</scope>
    <source>
        <strain evidence="2">OM18370.1</strain>
    </source>
</reference>
<evidence type="ECO:0000313" key="2">
    <source>
        <dbReference type="EMBL" id="TBU26397.1"/>
    </source>
</evidence>
<evidence type="ECO:0000256" key="1">
    <source>
        <dbReference type="SAM" id="MobiDB-lite"/>
    </source>
</evidence>
<gene>
    <name evidence="2" type="ORF">BD311DRAFT_808463</name>
</gene>
<name>A0A4Q9MHP2_9APHY</name>
<accession>A0A4Q9MHP2</accession>
<dbReference type="AlphaFoldDB" id="A0A4Q9MHP2"/>
<sequence length="593" mass="65077">MVPRHKRRLQSEPSNTLTTDSDFDVPVATSDTPPILSSQSRSSPRRSSRLSAKKAQAAPRGRTRAATTTPAQVFRHNTRKGKGKGKAVDTLRDAVSEGIFSSAKSGSAWPGSPHESEDLPQLPGPEVEPLPRASLSPPPEVAVHAGPWFRDDNGLRYAYPPERPADPKWYDRMQGNVESSYQDFEKLLVDMRREVNARLSHVTLAEFEVDEQLELYQELLQDIQKIAGTEFVEGLAAKIGCWQVEEGEVGIEVNYRPQDGDTVSRPPPSNLAAFNAPNDDGLDPSDTPYGTRSSPAPESPSLAPSVRAQKRRREQPPPPPPPKRPRVFSPPHPSARVPTRVRDSSLPPSSPIYSVFSPQSQPHRVLSDPAPSLPTDPVSVHDTEPNTSFLGPIPPSPKASGYIRDHSFNEKDVEAVNGEPIATDPTVDAEPRPTEPQQRKPRPSFPFKPVSPLTREEEMRRYPWYIPPRSSELDIKMDWPPDPNASAGEGSGTSGTNGQDRDGAGGQEEDDSGIVPKKTTGEQSPWRDVNTSIPIIESASGAIGHVKRAALRAKARPAREEKMREEREKNRAADEPIARLKDPNFMPYGGIAS</sequence>
<feature type="compositionally biased region" description="Basic residues" evidence="1">
    <location>
        <begin position="43"/>
        <end position="52"/>
    </location>
</feature>
<feature type="compositionally biased region" description="Pro residues" evidence="1">
    <location>
        <begin position="316"/>
        <end position="333"/>
    </location>
</feature>
<dbReference type="EMBL" id="ML143446">
    <property type="protein sequence ID" value="TBU26397.1"/>
    <property type="molecule type" value="Genomic_DNA"/>
</dbReference>
<feature type="region of interest" description="Disordered" evidence="1">
    <location>
        <begin position="1"/>
        <end position="88"/>
    </location>
</feature>
<feature type="compositionally biased region" description="Basic and acidic residues" evidence="1">
    <location>
        <begin position="403"/>
        <end position="414"/>
    </location>
</feature>
<feature type="compositionally biased region" description="Low complexity" evidence="1">
    <location>
        <begin position="53"/>
        <end position="72"/>
    </location>
</feature>
<feature type="compositionally biased region" description="Basic residues" evidence="1">
    <location>
        <begin position="76"/>
        <end position="85"/>
    </location>
</feature>
<feature type="region of interest" description="Disordered" evidence="1">
    <location>
        <begin position="102"/>
        <end position="140"/>
    </location>
</feature>
<feature type="region of interest" description="Disordered" evidence="1">
    <location>
        <begin position="552"/>
        <end position="593"/>
    </location>
</feature>
<feature type="compositionally biased region" description="Polar residues" evidence="1">
    <location>
        <begin position="11"/>
        <end position="20"/>
    </location>
</feature>
<organism evidence="2">
    <name type="scientific">Dichomitus squalens</name>
    <dbReference type="NCBI Taxonomy" id="114155"/>
    <lineage>
        <taxon>Eukaryota</taxon>
        <taxon>Fungi</taxon>
        <taxon>Dikarya</taxon>
        <taxon>Basidiomycota</taxon>
        <taxon>Agaricomycotina</taxon>
        <taxon>Agaricomycetes</taxon>
        <taxon>Polyporales</taxon>
        <taxon>Polyporaceae</taxon>
        <taxon>Dichomitus</taxon>
    </lineage>
</organism>
<dbReference type="OrthoDB" id="2756326at2759"/>
<protein>
    <submittedName>
        <fullName evidence="2">Uncharacterized protein</fullName>
    </submittedName>
</protein>
<feature type="compositionally biased region" description="Basic and acidic residues" evidence="1">
    <location>
        <begin position="557"/>
        <end position="582"/>
    </location>
</feature>
<proteinExistence type="predicted"/>
<dbReference type="Proteomes" id="UP000292957">
    <property type="component" value="Unassembled WGS sequence"/>
</dbReference>